<comment type="caution">
    <text evidence="1">The sequence shown here is derived from an EMBL/GenBank/DDBJ whole genome shotgun (WGS) entry which is preliminary data.</text>
</comment>
<dbReference type="PANTHER" id="PTHR30348">
    <property type="entry name" value="UNCHARACTERIZED PROTEIN YECE"/>
    <property type="match status" value="1"/>
</dbReference>
<evidence type="ECO:0000313" key="2">
    <source>
        <dbReference type="Proteomes" id="UP000176751"/>
    </source>
</evidence>
<protein>
    <recommendedName>
        <fullName evidence="3">Histidine kinase</fullName>
    </recommendedName>
</protein>
<gene>
    <name evidence="1" type="ORF">A2196_05445</name>
</gene>
<dbReference type="PANTHER" id="PTHR30348:SF4">
    <property type="entry name" value="DUF72 DOMAIN-CONTAINING PROTEIN"/>
    <property type="match status" value="1"/>
</dbReference>
<dbReference type="InterPro" id="IPR002763">
    <property type="entry name" value="DUF72"/>
</dbReference>
<proteinExistence type="predicted"/>
<dbReference type="EMBL" id="MFCA01000003">
    <property type="protein sequence ID" value="OGE03138.1"/>
    <property type="molecule type" value="Genomic_DNA"/>
</dbReference>
<sequence length="282" mass="32941">MSNIFIGTSGWTYKDWQGLFYPKDLSQRKWLEYYGRHFKTVEVNSTFYRQMKPETFKNWAETVPQDFVFAVKVSRFITHIKRLKDCREPAKVMIESFSGLGQKLGPVLFQLPPKFRADGERLEDFLVHCSQLIVHSKRKSMNREPRTVNRIAFEFRDQSWFDESIYKILRKYNAALVIAESGSFWPSSAEASEGKPSEEVITADFVYIRFHGEGGSYASKYTDKELKSWANRIRKWRKRGLDVYAYFNNDVAGFAIENAKTLISLIYQQVALSQSFDFAQDS</sequence>
<name>A0A1F5HG92_9BACT</name>
<dbReference type="Proteomes" id="UP000176751">
    <property type="component" value="Unassembled WGS sequence"/>
</dbReference>
<dbReference type="STRING" id="1797737.A2196_05445"/>
<reference evidence="1 2" key="1">
    <citation type="journal article" date="2016" name="Nat. Commun.">
        <title>Thousands of microbial genomes shed light on interconnected biogeochemical processes in an aquifer system.</title>
        <authorList>
            <person name="Anantharaman K."/>
            <person name="Brown C.T."/>
            <person name="Hug L.A."/>
            <person name="Sharon I."/>
            <person name="Castelle C.J."/>
            <person name="Probst A.J."/>
            <person name="Thomas B.C."/>
            <person name="Singh A."/>
            <person name="Wilkins M.J."/>
            <person name="Karaoz U."/>
            <person name="Brodie E.L."/>
            <person name="Williams K.H."/>
            <person name="Hubbard S.S."/>
            <person name="Banfield J.F."/>
        </authorList>
    </citation>
    <scope>NUCLEOTIDE SEQUENCE [LARGE SCALE GENOMIC DNA]</scope>
</reference>
<dbReference type="Pfam" id="PF01904">
    <property type="entry name" value="DUF72"/>
    <property type="match status" value="1"/>
</dbReference>
<dbReference type="AlphaFoldDB" id="A0A1F5HG92"/>
<evidence type="ECO:0008006" key="3">
    <source>
        <dbReference type="Google" id="ProtNLM"/>
    </source>
</evidence>
<dbReference type="InterPro" id="IPR036520">
    <property type="entry name" value="UPF0759_sf"/>
</dbReference>
<dbReference type="Gene3D" id="3.20.20.410">
    <property type="entry name" value="Protein of unknown function UPF0759"/>
    <property type="match status" value="1"/>
</dbReference>
<accession>A0A1F5HG92</accession>
<evidence type="ECO:0000313" key="1">
    <source>
        <dbReference type="EMBL" id="OGE03138.1"/>
    </source>
</evidence>
<dbReference type="SUPFAM" id="SSF117396">
    <property type="entry name" value="TM1631-like"/>
    <property type="match status" value="1"/>
</dbReference>
<organism evidence="1 2">
    <name type="scientific">Candidatus Curtissbacteria bacterium RIFOXYA1_FULL_41_14</name>
    <dbReference type="NCBI Taxonomy" id="1797737"/>
    <lineage>
        <taxon>Bacteria</taxon>
        <taxon>Candidatus Curtissiibacteriota</taxon>
    </lineage>
</organism>